<comment type="caution">
    <text evidence="1">The sequence shown here is derived from an EMBL/GenBank/DDBJ whole genome shotgun (WGS) entry which is preliminary data.</text>
</comment>
<dbReference type="Proteomes" id="UP001060215">
    <property type="component" value="Chromosome 10"/>
</dbReference>
<protein>
    <submittedName>
        <fullName evidence="1">Disease resistance protein RGA2</fullName>
    </submittedName>
</protein>
<evidence type="ECO:0000313" key="2">
    <source>
        <dbReference type="Proteomes" id="UP001060215"/>
    </source>
</evidence>
<sequence length="748" mass="85258">MVETILFNLASKILGKIGSGAIGEVGKAWGVEQELNTLKDTLSTIKAVLLDAERLYGHGGFPQNQAHNNYSIAMGVWFDRLQAAFYDADNLLDELHYEDLRRQVVSKFFSFDFPFKFKMGSRIENIRKRLDMIADDRTKFHPIVTTSRHNATSTSISSNVNESEFVGRVNDRVTLLQLVMAPSVDNDENMFVLPIVGIAGIGKTALVKLLYNHEMVAKHFQLRIWVKVAKYLDVKDVMQKIVQCITDSPPSADLNSNQLKNLLQEKLHNTKFLLVFDNLCDCDNRDWCKLYDLLRCDGTVGSKIIVTTRNMWVALVVGTVPTYNLESLSDKDCLELLWKWAGCREKLGEEHVNAKLSEIAKEIVKKCHGYPRAAKTLGNNLFMETNESKWLELKEKQLWELAQKKHDILVVLRSSYDTQPTELKRCFIYCSIFPKNYEIEIDKLIQLWMAQGLIQSSGLTGELEDTGTDYLNQLCSIFFLEKTEEQHGNLSNTCRMPEIIHDLAVYMANEECLITTNYRFGLISDKVKHVSFHDFDCSAEEVTKSLFELENLRTVFFPFQGLGAGDKGFVNRCISKFKYLYVLDLSNSCFQVLPHSIGNLKHLRYFDISGNANIVTLPNAVCKLYNLQTLRFKYCVKIRKLPKNMGNLISLRHLYLTTQQSCLPERQIQRLTSLRSFRITGCGNLKSLPEGMRLLVKLKTVTIAACPNLTCLPSTMKNLAKLTNLEISNCPNLDLAGWEDFTCLRSLQ</sequence>
<accession>A0ACC0G6W5</accession>
<organism evidence="1 2">
    <name type="scientific">Camellia lanceoleosa</name>
    <dbReference type="NCBI Taxonomy" id="1840588"/>
    <lineage>
        <taxon>Eukaryota</taxon>
        <taxon>Viridiplantae</taxon>
        <taxon>Streptophyta</taxon>
        <taxon>Embryophyta</taxon>
        <taxon>Tracheophyta</taxon>
        <taxon>Spermatophyta</taxon>
        <taxon>Magnoliopsida</taxon>
        <taxon>eudicotyledons</taxon>
        <taxon>Gunneridae</taxon>
        <taxon>Pentapetalae</taxon>
        <taxon>asterids</taxon>
        <taxon>Ericales</taxon>
        <taxon>Theaceae</taxon>
        <taxon>Camellia</taxon>
    </lineage>
</organism>
<evidence type="ECO:0000313" key="1">
    <source>
        <dbReference type="EMBL" id="KAI7996248.1"/>
    </source>
</evidence>
<keyword evidence="2" id="KW-1185">Reference proteome</keyword>
<reference evidence="1 2" key="1">
    <citation type="journal article" date="2022" name="Plant J.">
        <title>Chromosome-level genome of Camellia lanceoleosa provides a valuable resource for understanding genome evolution and self-incompatibility.</title>
        <authorList>
            <person name="Gong W."/>
            <person name="Xiao S."/>
            <person name="Wang L."/>
            <person name="Liao Z."/>
            <person name="Chang Y."/>
            <person name="Mo W."/>
            <person name="Hu G."/>
            <person name="Li W."/>
            <person name="Zhao G."/>
            <person name="Zhu H."/>
            <person name="Hu X."/>
            <person name="Ji K."/>
            <person name="Xiang X."/>
            <person name="Song Q."/>
            <person name="Yuan D."/>
            <person name="Jin S."/>
            <person name="Zhang L."/>
        </authorList>
    </citation>
    <scope>NUCLEOTIDE SEQUENCE [LARGE SCALE GENOMIC DNA]</scope>
    <source>
        <strain evidence="1">SQ_2022a</strain>
    </source>
</reference>
<proteinExistence type="predicted"/>
<gene>
    <name evidence="1" type="ORF">LOK49_LG10G02821</name>
</gene>
<dbReference type="EMBL" id="CM045767">
    <property type="protein sequence ID" value="KAI7996248.1"/>
    <property type="molecule type" value="Genomic_DNA"/>
</dbReference>
<name>A0ACC0G6W5_9ERIC</name>